<dbReference type="GO" id="GO:0008168">
    <property type="term" value="F:methyltransferase activity"/>
    <property type="evidence" value="ECO:0007669"/>
    <property type="project" value="UniProtKB-KW"/>
</dbReference>
<dbReference type="InterPro" id="IPR041698">
    <property type="entry name" value="Methyltransf_25"/>
</dbReference>
<dbReference type="RefSeq" id="WP_089971102.1">
    <property type="nucleotide sequence ID" value="NZ_FOCQ01000014.1"/>
</dbReference>
<keyword evidence="2" id="KW-0489">Methyltransferase</keyword>
<dbReference type="Pfam" id="PF13649">
    <property type="entry name" value="Methyltransf_25"/>
    <property type="match status" value="1"/>
</dbReference>
<dbReference type="InterPro" id="IPR029063">
    <property type="entry name" value="SAM-dependent_MTases_sf"/>
</dbReference>
<sequence length="243" mass="28142">MPQWYEESFGEDYVLVYKHRSRENASREVNQIIEWLGLSERDLILDLCCGTGRHTISLAGRGFRVVGLDLSKTLLTRAVSDAEGLAVPFVHGDMRKLPFMDGSFDAVVNLFTSFGYFAKDEENEQVLREIARVLRRGGRVLIDYMNREAVKEKLVPESVREEQGARILEKRQIDGDFVRKQIRVKDERGERTYQECVKMYTHEQMAAMMEKAGLIIDHTYGNFRGEPYHMLSERMILVGRVEK</sequence>
<gene>
    <name evidence="2" type="ORF">SAMN05444955_11477</name>
</gene>
<proteinExistence type="predicted"/>
<dbReference type="Gene3D" id="2.20.25.110">
    <property type="entry name" value="S-adenosyl-L-methionine-dependent methyltransferases"/>
    <property type="match status" value="1"/>
</dbReference>
<protein>
    <submittedName>
        <fullName evidence="2">Ubiquinone/menaquinone biosynthesis C-methylase UbiE</fullName>
    </submittedName>
</protein>
<organism evidence="2 3">
    <name type="scientific">Lihuaxuella thermophila</name>
    <dbReference type="NCBI Taxonomy" id="1173111"/>
    <lineage>
        <taxon>Bacteria</taxon>
        <taxon>Bacillati</taxon>
        <taxon>Bacillota</taxon>
        <taxon>Bacilli</taxon>
        <taxon>Bacillales</taxon>
        <taxon>Thermoactinomycetaceae</taxon>
        <taxon>Lihuaxuella</taxon>
    </lineage>
</organism>
<name>A0A1H8HKN7_9BACL</name>
<dbReference type="STRING" id="1173111.SAMN05444955_11477"/>
<feature type="domain" description="Methyltransferase" evidence="1">
    <location>
        <begin position="44"/>
        <end position="138"/>
    </location>
</feature>
<evidence type="ECO:0000313" key="2">
    <source>
        <dbReference type="EMBL" id="SEN56693.1"/>
    </source>
</evidence>
<dbReference type="InterPro" id="IPR050508">
    <property type="entry name" value="Methyltransf_Superfamily"/>
</dbReference>
<dbReference type="OrthoDB" id="9811589at2"/>
<dbReference type="PANTHER" id="PTHR42912">
    <property type="entry name" value="METHYLTRANSFERASE"/>
    <property type="match status" value="1"/>
</dbReference>
<dbReference type="AlphaFoldDB" id="A0A1H8HKN7"/>
<dbReference type="EMBL" id="FOCQ01000014">
    <property type="protein sequence ID" value="SEN56693.1"/>
    <property type="molecule type" value="Genomic_DNA"/>
</dbReference>
<dbReference type="SUPFAM" id="SSF53335">
    <property type="entry name" value="S-adenosyl-L-methionine-dependent methyltransferases"/>
    <property type="match status" value="1"/>
</dbReference>
<dbReference type="Gene3D" id="3.40.50.150">
    <property type="entry name" value="Vaccinia Virus protein VP39"/>
    <property type="match status" value="1"/>
</dbReference>
<dbReference type="CDD" id="cd02440">
    <property type="entry name" value="AdoMet_MTases"/>
    <property type="match status" value="1"/>
</dbReference>
<dbReference type="Proteomes" id="UP000199695">
    <property type="component" value="Unassembled WGS sequence"/>
</dbReference>
<keyword evidence="3" id="KW-1185">Reference proteome</keyword>
<keyword evidence="2" id="KW-0808">Transferase</keyword>
<reference evidence="2 3" key="1">
    <citation type="submission" date="2016-10" db="EMBL/GenBank/DDBJ databases">
        <authorList>
            <person name="de Groot N.N."/>
        </authorList>
    </citation>
    <scope>NUCLEOTIDE SEQUENCE [LARGE SCALE GENOMIC DNA]</scope>
    <source>
        <strain evidence="2 3">DSM 46701</strain>
    </source>
</reference>
<evidence type="ECO:0000313" key="3">
    <source>
        <dbReference type="Proteomes" id="UP000199695"/>
    </source>
</evidence>
<accession>A0A1H8HKN7</accession>
<dbReference type="PANTHER" id="PTHR42912:SF93">
    <property type="entry name" value="N6-ADENOSINE-METHYLTRANSFERASE TMT1A"/>
    <property type="match status" value="1"/>
</dbReference>
<evidence type="ECO:0000259" key="1">
    <source>
        <dbReference type="Pfam" id="PF13649"/>
    </source>
</evidence>
<keyword evidence="2" id="KW-0830">Ubiquinone</keyword>
<dbReference type="GO" id="GO:0032259">
    <property type="term" value="P:methylation"/>
    <property type="evidence" value="ECO:0007669"/>
    <property type="project" value="UniProtKB-KW"/>
</dbReference>